<evidence type="ECO:0000256" key="1">
    <source>
        <dbReference type="SAM" id="Phobius"/>
    </source>
</evidence>
<feature type="transmembrane region" description="Helical" evidence="1">
    <location>
        <begin position="342"/>
        <end position="363"/>
    </location>
</feature>
<dbReference type="OrthoDB" id="10643608at2759"/>
<dbReference type="AlphaFoldDB" id="A0A6G1H393"/>
<protein>
    <submittedName>
        <fullName evidence="2">Uncharacterized protein</fullName>
    </submittedName>
</protein>
<feature type="transmembrane region" description="Helical" evidence="1">
    <location>
        <begin position="306"/>
        <end position="330"/>
    </location>
</feature>
<evidence type="ECO:0000313" key="2">
    <source>
        <dbReference type="EMBL" id="KAF1987534.1"/>
    </source>
</evidence>
<keyword evidence="1" id="KW-0472">Membrane</keyword>
<organism evidence="2 3">
    <name type="scientific">Aulographum hederae CBS 113979</name>
    <dbReference type="NCBI Taxonomy" id="1176131"/>
    <lineage>
        <taxon>Eukaryota</taxon>
        <taxon>Fungi</taxon>
        <taxon>Dikarya</taxon>
        <taxon>Ascomycota</taxon>
        <taxon>Pezizomycotina</taxon>
        <taxon>Dothideomycetes</taxon>
        <taxon>Pleosporomycetidae</taxon>
        <taxon>Aulographales</taxon>
        <taxon>Aulographaceae</taxon>
    </lineage>
</organism>
<feature type="transmembrane region" description="Helical" evidence="1">
    <location>
        <begin position="274"/>
        <end position="294"/>
    </location>
</feature>
<feature type="transmembrane region" description="Helical" evidence="1">
    <location>
        <begin position="44"/>
        <end position="65"/>
    </location>
</feature>
<proteinExistence type="predicted"/>
<reference evidence="2" key="1">
    <citation type="journal article" date="2020" name="Stud. Mycol.">
        <title>101 Dothideomycetes genomes: a test case for predicting lifestyles and emergence of pathogens.</title>
        <authorList>
            <person name="Haridas S."/>
            <person name="Albert R."/>
            <person name="Binder M."/>
            <person name="Bloem J."/>
            <person name="Labutti K."/>
            <person name="Salamov A."/>
            <person name="Andreopoulos B."/>
            <person name="Baker S."/>
            <person name="Barry K."/>
            <person name="Bills G."/>
            <person name="Bluhm B."/>
            <person name="Cannon C."/>
            <person name="Castanera R."/>
            <person name="Culley D."/>
            <person name="Daum C."/>
            <person name="Ezra D."/>
            <person name="Gonzalez J."/>
            <person name="Henrissat B."/>
            <person name="Kuo A."/>
            <person name="Liang C."/>
            <person name="Lipzen A."/>
            <person name="Lutzoni F."/>
            <person name="Magnuson J."/>
            <person name="Mondo S."/>
            <person name="Nolan M."/>
            <person name="Ohm R."/>
            <person name="Pangilinan J."/>
            <person name="Park H.-J."/>
            <person name="Ramirez L."/>
            <person name="Alfaro M."/>
            <person name="Sun H."/>
            <person name="Tritt A."/>
            <person name="Yoshinaga Y."/>
            <person name="Zwiers L.-H."/>
            <person name="Turgeon B."/>
            <person name="Goodwin S."/>
            <person name="Spatafora J."/>
            <person name="Crous P."/>
            <person name="Grigoriev I."/>
        </authorList>
    </citation>
    <scope>NUCLEOTIDE SEQUENCE</scope>
    <source>
        <strain evidence="2">CBS 113979</strain>
    </source>
</reference>
<keyword evidence="1" id="KW-1133">Transmembrane helix</keyword>
<name>A0A6G1H393_9PEZI</name>
<accession>A0A6G1H393</accession>
<evidence type="ECO:0000313" key="3">
    <source>
        <dbReference type="Proteomes" id="UP000800041"/>
    </source>
</evidence>
<gene>
    <name evidence="2" type="ORF">K402DRAFT_392798</name>
</gene>
<dbReference type="EMBL" id="ML977152">
    <property type="protein sequence ID" value="KAF1987534.1"/>
    <property type="molecule type" value="Genomic_DNA"/>
</dbReference>
<sequence>MPCSSNATERTPLLPRFTAQHHDYTTTPSSLAKNTPLATVPRALFRHVTLTLLVLFLFAVFQVLSQLLSSILDSRIFSIPITANSAEPDNSWSPGNAFSSILMLQLSCLFQPAGSSIIADVTNAWRLNPLLVACDTLRTLYNFAKLCFRYRCSPTSASLAICAARRMAFHSDDYPAYSIEAIHETSRRRPVLASIIALVSVLQFAKVVAVKGSPSTMAASYCLASVYFSSWLLQETLLMLVRVWPRDLFAWQQEKIETMCEDVGVGPGYSILQATYLSSICLSISTIALTIFDLGDWRNPGRLPPWAHILLCIWLVFIPPLMIFLDLCFGCFGHNESSGRRFLTNVCHTVIGFQIYTLVLLYFTSFYQSRETRKPQWTDWLGKF</sequence>
<keyword evidence="1" id="KW-0812">Transmembrane</keyword>
<feature type="transmembrane region" description="Helical" evidence="1">
    <location>
        <begin position="191"/>
        <end position="209"/>
    </location>
</feature>
<dbReference type="Proteomes" id="UP000800041">
    <property type="component" value="Unassembled WGS sequence"/>
</dbReference>
<keyword evidence="3" id="KW-1185">Reference proteome</keyword>